<sequence length="259" mass="29718">MEYRFMGDQVMDDGVVIISGVERERAREMTIGRMKCMSCKEEYFEEKAGTCKECYDEASETEEELKKEIEELRANISFLRLSPPHSSLSQHFSDLQIETPCGRCIPAHKAVLMSKSPVFRAMLENNMEESRSNTIKITDITYEVMFTFIDYLYTAEVTLDEEKAFDLLVVAEKYEVQHLKNVCEKYLTATLNVENSLASFAFAHKYNAKHLSEASLSLILDNMQTLTTRDEYRELVAGDPRLVVEIYESYLAKQANTAA</sequence>
<dbReference type="GO" id="GO:0031625">
    <property type="term" value="F:ubiquitin protein ligase binding"/>
    <property type="evidence" value="ECO:0000318"/>
    <property type="project" value="GO_Central"/>
</dbReference>
<dbReference type="PROSITE" id="PS50097">
    <property type="entry name" value="BTB"/>
    <property type="match status" value="1"/>
</dbReference>
<evidence type="ECO:0000256" key="2">
    <source>
        <dbReference type="SAM" id="Coils"/>
    </source>
</evidence>
<dbReference type="OMA" id="MSFAFAH"/>
<keyword evidence="2" id="KW-0175">Coiled coil</keyword>
<feature type="coiled-coil region" evidence="2">
    <location>
        <begin position="51"/>
        <end position="82"/>
    </location>
</feature>
<dbReference type="EMBL" id="KI397101">
    <property type="protein sequence ID" value="ERM96731.1"/>
    <property type="molecule type" value="Genomic_DNA"/>
</dbReference>
<dbReference type="STRING" id="13333.W1NMK5"/>
<dbReference type="Gramene" id="ERM96731">
    <property type="protein sequence ID" value="ERM96731"/>
    <property type="gene ID" value="AMTR_s00202p00021010"/>
</dbReference>
<comment type="pathway">
    <text evidence="1">Protein modification; protein ubiquitination.</text>
</comment>
<dbReference type="HOGENOM" id="CLU_1095636_0_0_1"/>
<keyword evidence="5" id="KW-1185">Reference proteome</keyword>
<dbReference type="SUPFAM" id="SSF54695">
    <property type="entry name" value="POZ domain"/>
    <property type="match status" value="1"/>
</dbReference>
<evidence type="ECO:0000313" key="4">
    <source>
        <dbReference type="EMBL" id="ERM96731.1"/>
    </source>
</evidence>
<dbReference type="CDD" id="cd18186">
    <property type="entry name" value="BTB_POZ_ZBTB_KLHL-like"/>
    <property type="match status" value="1"/>
</dbReference>
<organism evidence="4 5">
    <name type="scientific">Amborella trichopoda</name>
    <dbReference type="NCBI Taxonomy" id="13333"/>
    <lineage>
        <taxon>Eukaryota</taxon>
        <taxon>Viridiplantae</taxon>
        <taxon>Streptophyta</taxon>
        <taxon>Embryophyta</taxon>
        <taxon>Tracheophyta</taxon>
        <taxon>Spermatophyta</taxon>
        <taxon>Magnoliopsida</taxon>
        <taxon>Amborellales</taxon>
        <taxon>Amborellaceae</taxon>
        <taxon>Amborella</taxon>
    </lineage>
</organism>
<evidence type="ECO:0000256" key="1">
    <source>
        <dbReference type="ARBA" id="ARBA00004906"/>
    </source>
</evidence>
<dbReference type="Gene3D" id="1.25.40.420">
    <property type="match status" value="1"/>
</dbReference>
<dbReference type="GO" id="GO:0005737">
    <property type="term" value="C:cytoplasm"/>
    <property type="evidence" value="ECO:0000318"/>
    <property type="project" value="GO_Central"/>
</dbReference>
<evidence type="ECO:0000313" key="5">
    <source>
        <dbReference type="Proteomes" id="UP000017836"/>
    </source>
</evidence>
<dbReference type="eggNOG" id="KOG1987">
    <property type="taxonomic scope" value="Eukaryota"/>
</dbReference>
<proteinExistence type="predicted"/>
<dbReference type="GO" id="GO:0043161">
    <property type="term" value="P:proteasome-mediated ubiquitin-dependent protein catabolic process"/>
    <property type="evidence" value="ECO:0000318"/>
    <property type="project" value="GO_Central"/>
</dbReference>
<accession>W1NMK5</accession>
<dbReference type="Proteomes" id="UP000017836">
    <property type="component" value="Unassembled WGS sequence"/>
</dbReference>
<dbReference type="SMART" id="SM00225">
    <property type="entry name" value="BTB"/>
    <property type="match status" value="1"/>
</dbReference>
<dbReference type="PANTHER" id="PTHR24413">
    <property type="entry name" value="SPECKLE-TYPE POZ PROTEIN"/>
    <property type="match status" value="1"/>
</dbReference>
<gene>
    <name evidence="4" type="ORF">AMTR_s00202p00021010</name>
</gene>
<dbReference type="Gene3D" id="3.30.710.10">
    <property type="entry name" value="Potassium Channel Kv1.1, Chain A"/>
    <property type="match status" value="1"/>
</dbReference>
<dbReference type="CDD" id="cd14733">
    <property type="entry name" value="BACK"/>
    <property type="match status" value="1"/>
</dbReference>
<name>W1NMK5_AMBTC</name>
<dbReference type="InterPro" id="IPR011333">
    <property type="entry name" value="SKP1/BTB/POZ_sf"/>
</dbReference>
<dbReference type="Pfam" id="PF00651">
    <property type="entry name" value="BTB"/>
    <property type="match status" value="1"/>
</dbReference>
<dbReference type="KEGG" id="atr:18424674"/>
<feature type="domain" description="BTB" evidence="3">
    <location>
        <begin position="93"/>
        <end position="161"/>
    </location>
</feature>
<evidence type="ECO:0000259" key="3">
    <source>
        <dbReference type="PROSITE" id="PS50097"/>
    </source>
</evidence>
<reference evidence="5" key="1">
    <citation type="journal article" date="2013" name="Science">
        <title>The Amborella genome and the evolution of flowering plants.</title>
        <authorList>
            <consortium name="Amborella Genome Project"/>
        </authorList>
    </citation>
    <scope>NUCLEOTIDE SEQUENCE [LARGE SCALE GENOMIC DNA]</scope>
</reference>
<dbReference type="OrthoDB" id="6359816at2759"/>
<dbReference type="GO" id="GO:0030162">
    <property type="term" value="P:regulation of proteolysis"/>
    <property type="evidence" value="ECO:0000318"/>
    <property type="project" value="GO_Central"/>
</dbReference>
<protein>
    <recommendedName>
        <fullName evidence="3">BTB domain-containing protein</fullName>
    </recommendedName>
</protein>
<dbReference type="AlphaFoldDB" id="W1NMK5"/>
<dbReference type="InterPro" id="IPR000210">
    <property type="entry name" value="BTB/POZ_dom"/>
</dbReference>